<dbReference type="InterPro" id="IPR014030">
    <property type="entry name" value="Ketoacyl_synth_N"/>
</dbReference>
<dbReference type="SMART" id="SM00829">
    <property type="entry name" value="PKS_ER"/>
    <property type="match status" value="1"/>
</dbReference>
<dbReference type="SUPFAM" id="SSF53901">
    <property type="entry name" value="Thiolase-like"/>
    <property type="match status" value="1"/>
</dbReference>
<dbReference type="GO" id="GO:0071770">
    <property type="term" value="P:DIM/DIP cell wall layer assembly"/>
    <property type="evidence" value="ECO:0007669"/>
    <property type="project" value="TreeGrafter"/>
</dbReference>
<feature type="active site" description="Proton donor; for dehydratase activity" evidence="5">
    <location>
        <position position="1092"/>
    </location>
</feature>
<dbReference type="Pfam" id="PF00109">
    <property type="entry name" value="ketoacyl-synt"/>
    <property type="match status" value="1"/>
</dbReference>
<evidence type="ECO:0000256" key="4">
    <source>
        <dbReference type="ARBA" id="ARBA00023268"/>
    </source>
</evidence>
<dbReference type="Pfam" id="PF16197">
    <property type="entry name" value="KAsynt_C_assoc"/>
    <property type="match status" value="1"/>
</dbReference>
<dbReference type="InterPro" id="IPR014031">
    <property type="entry name" value="Ketoacyl_synth_C"/>
</dbReference>
<dbReference type="InterPro" id="IPR050091">
    <property type="entry name" value="PKS_NRPS_Biosynth_Enz"/>
</dbReference>
<dbReference type="SMART" id="SM00826">
    <property type="entry name" value="PKS_DH"/>
    <property type="match status" value="1"/>
</dbReference>
<feature type="domain" description="Ketosynthase family 3 (KS3)" evidence="7">
    <location>
        <begin position="5"/>
        <end position="430"/>
    </location>
</feature>
<dbReference type="InterPro" id="IPR020841">
    <property type="entry name" value="PKS_Beta-ketoAc_synthase_dom"/>
</dbReference>
<dbReference type="GO" id="GO:0004312">
    <property type="term" value="F:fatty acid synthase activity"/>
    <property type="evidence" value="ECO:0007669"/>
    <property type="project" value="TreeGrafter"/>
</dbReference>
<dbReference type="InterPro" id="IPR014043">
    <property type="entry name" value="Acyl_transferase_dom"/>
</dbReference>
<dbReference type="InterPro" id="IPR016035">
    <property type="entry name" value="Acyl_Trfase/lysoPLipase"/>
</dbReference>
<keyword evidence="3" id="KW-0808">Transferase</keyword>
<dbReference type="GO" id="GO:0016491">
    <property type="term" value="F:oxidoreductase activity"/>
    <property type="evidence" value="ECO:0007669"/>
    <property type="project" value="InterPro"/>
</dbReference>
<dbReference type="Pfam" id="PF08240">
    <property type="entry name" value="ADH_N"/>
    <property type="match status" value="1"/>
</dbReference>
<dbReference type="CDD" id="cd05195">
    <property type="entry name" value="enoyl_red"/>
    <property type="match status" value="1"/>
</dbReference>
<dbReference type="InterPro" id="IPR006162">
    <property type="entry name" value="Ppantetheine_attach_site"/>
</dbReference>
<keyword evidence="2" id="KW-0597">Phosphoprotein</keyword>
<dbReference type="InterPro" id="IPR013154">
    <property type="entry name" value="ADH-like_N"/>
</dbReference>
<feature type="active site" description="Proton acceptor; for dehydratase activity" evidence="5">
    <location>
        <position position="925"/>
    </location>
</feature>
<feature type="region of interest" description="C-terminal hotdog fold" evidence="5">
    <location>
        <begin position="1028"/>
        <end position="1174"/>
    </location>
</feature>
<dbReference type="InterPro" id="IPR036291">
    <property type="entry name" value="NAD(P)-bd_dom_sf"/>
</dbReference>
<dbReference type="PANTHER" id="PTHR43775">
    <property type="entry name" value="FATTY ACID SYNTHASE"/>
    <property type="match status" value="1"/>
</dbReference>
<dbReference type="InterPro" id="IPR036736">
    <property type="entry name" value="ACP-like_sf"/>
</dbReference>
<dbReference type="Pfam" id="PF08659">
    <property type="entry name" value="KR"/>
    <property type="match status" value="1"/>
</dbReference>
<dbReference type="InterPro" id="IPR016039">
    <property type="entry name" value="Thiolase-like"/>
</dbReference>
<dbReference type="InterPro" id="IPR049551">
    <property type="entry name" value="PKS_DH_C"/>
</dbReference>
<dbReference type="SMART" id="SM00827">
    <property type="entry name" value="PKS_AT"/>
    <property type="match status" value="1"/>
</dbReference>
<dbReference type="Gene3D" id="3.30.70.3290">
    <property type="match status" value="1"/>
</dbReference>
<dbReference type="SMART" id="SM00823">
    <property type="entry name" value="PKS_PP"/>
    <property type="match status" value="1"/>
</dbReference>
<dbReference type="GO" id="GO:0005886">
    <property type="term" value="C:plasma membrane"/>
    <property type="evidence" value="ECO:0007669"/>
    <property type="project" value="TreeGrafter"/>
</dbReference>
<evidence type="ECO:0000256" key="5">
    <source>
        <dbReference type="PROSITE-ProRule" id="PRU01363"/>
    </source>
</evidence>
<dbReference type="Gene3D" id="3.40.50.720">
    <property type="entry name" value="NAD(P)-binding Rossmann-like Domain"/>
    <property type="match status" value="3"/>
</dbReference>
<dbReference type="InterPro" id="IPR001227">
    <property type="entry name" value="Ac_transferase_dom_sf"/>
</dbReference>
<protein>
    <submittedName>
        <fullName evidence="9">Putative polyketide synthase</fullName>
    </submittedName>
</protein>
<dbReference type="Gene3D" id="3.40.366.10">
    <property type="entry name" value="Malonyl-Coenzyme A Acyl Carrier Protein, domain 2"/>
    <property type="match status" value="1"/>
</dbReference>
<dbReference type="InterPro" id="IPR057326">
    <property type="entry name" value="KR_dom"/>
</dbReference>
<dbReference type="FunFam" id="3.40.47.10:FF:000019">
    <property type="entry name" value="Polyketide synthase type I"/>
    <property type="match status" value="1"/>
</dbReference>
<dbReference type="GO" id="GO:0031177">
    <property type="term" value="F:phosphopantetheine binding"/>
    <property type="evidence" value="ECO:0007669"/>
    <property type="project" value="InterPro"/>
</dbReference>
<dbReference type="GO" id="GO:0004315">
    <property type="term" value="F:3-oxoacyl-[acyl-carrier-protein] synthase activity"/>
    <property type="evidence" value="ECO:0007669"/>
    <property type="project" value="InterPro"/>
</dbReference>
<dbReference type="SUPFAM" id="SSF55048">
    <property type="entry name" value="Probable ACP-binding domain of malonyl-CoA ACP transacylase"/>
    <property type="match status" value="1"/>
</dbReference>
<feature type="domain" description="Carrier" evidence="6">
    <location>
        <begin position="1999"/>
        <end position="2077"/>
    </location>
</feature>
<dbReference type="SMART" id="SM00825">
    <property type="entry name" value="PKS_KS"/>
    <property type="match status" value="1"/>
</dbReference>
<accession>A0A060Q346</accession>
<dbReference type="EMBL" id="AB701582">
    <property type="protein sequence ID" value="BAO99134.1"/>
    <property type="molecule type" value="Genomic_DNA"/>
</dbReference>
<dbReference type="SUPFAM" id="SSF47336">
    <property type="entry name" value="ACP-like"/>
    <property type="match status" value="1"/>
</dbReference>
<dbReference type="InterPro" id="IPR013968">
    <property type="entry name" value="PKS_KR"/>
</dbReference>
<dbReference type="InterPro" id="IPR020843">
    <property type="entry name" value="ER"/>
</dbReference>
<proteinExistence type="predicted"/>
<evidence type="ECO:0000256" key="1">
    <source>
        <dbReference type="ARBA" id="ARBA00022450"/>
    </source>
</evidence>
<dbReference type="InterPro" id="IPR049900">
    <property type="entry name" value="PKS_mFAS_DH"/>
</dbReference>
<feature type="region of interest" description="N-terminal hotdog fold" evidence="5">
    <location>
        <begin position="890"/>
        <end position="1014"/>
    </location>
</feature>
<dbReference type="InterPro" id="IPR032821">
    <property type="entry name" value="PKS_assoc"/>
</dbReference>
<dbReference type="InterPro" id="IPR011032">
    <property type="entry name" value="GroES-like_sf"/>
</dbReference>
<evidence type="ECO:0000256" key="2">
    <source>
        <dbReference type="ARBA" id="ARBA00022553"/>
    </source>
</evidence>
<reference evidence="9" key="1">
    <citation type="journal article" date="2014" name="BMC Genomics">
        <title>Genome based analysis of type-I polyketide synthase and nonribosomal peptide synthetase gene clusters in seven strains of five representative Nocardia species.</title>
        <authorList>
            <person name="Komaki H."/>
            <person name="Ichikawa N."/>
            <person name="Hosoyama A."/>
            <person name="Takahashi-Nakaguchi A."/>
            <person name="Matsuzawa T."/>
            <person name="Suzuki K."/>
            <person name="Fujita N."/>
            <person name="Gonoi T."/>
        </authorList>
    </citation>
    <scope>NUCLEOTIDE SEQUENCE</scope>
    <source>
        <strain evidence="9">IFM 10847</strain>
    </source>
</reference>
<feature type="domain" description="PKS/mFAS DH" evidence="8">
    <location>
        <begin position="890"/>
        <end position="1174"/>
    </location>
</feature>
<sequence>MSGISDAVAIIGIGCRFGGGIDSAESMWRALVDGRDLITEVPVDRWDVGPVYDPRPGVPGKTFSRWGAFIDDVTGFEPEFFGLTDREAELIDPQFRLVLETSCEALEHAGYPPHDMRGSATAVVVGCSYEDYMDMMDFDRGLRSPDAAHGIIGTTRFTSSSRVAYLLDLRGPAITLDTACSSSLVAVHLAAEALRSGETDLALAGGVMLSLQAKNTLVFAALGVLSPTGRCHAFDASGDGYVRGEGCGMIVLKRLNDAVADGDRVLAVLAGTGVNNNGRSDTMLSPSVAGQRSLQERVLAKAGVDPRQVALIETHGPGTAVGDPIEYAALRAVYGDGEMPCALGSVKTNIGHCETASGIAGLIKAVQAVRYGSIPANLHFTKWNPEIDPRHSRLFVPTALTPWPTSKGPRLAAVSSYGMSGTNAHVLVEQAPEPVAAVSDSGDAGLLYPLSAGSVTALAATATRIAHWLNTSGAPLRDVGHTLAHRREHRRVRAVIAAADPAELLDRLHRLADGLPDADTWTGTAVPMRRGPVWLFSGQGSQWAGMGRHLLAAEPAFAATIAELDPLVQAESGFSVRAAMTADEVVTGFATVQPTLFAMQVALAATWRAHGVEPAAVIGHSMGEIAAAVVAGALSAADGAAVICRRSRLLAKLPGPGAMAQVMLPAEQVATELSTVGSDDVSIAAFTAPTSTVISGARDLVHALVAKWQAADVQASAIAVDVASHSRQVDPVLAELRGALSNLHPAKPAVSFYSTVLDDPRLRPNFDAEYWSDNVRLPVRFTAAFAAAVADGHRAFIEVSPHPLLTHAVADNAEHVGREVIALPSAVRDQTTALGLLPRVAAAYCAGVQMSWPQHRAGSLADVPLPVWARRPLWMPAAMLRRAEDHRLGAPLLGVHVTLPDDGLGRQHLWQADVGVLNYPWLADHRVYDTPAMPGAGYAEITLATAADLFETGTACEIHDLTFRNLLALDEHTTVTTRATVVTPTAATLEISAPGEDGPVPLAVAVIRTRTSGAVRAVHVEEMLAEQQPAQSPDPVYAIGRRKGILHGPCFAGLAAVHPPGRRSDTVVAQVRMPTEMRAFPDGFGIHPVLLDLCLQTMGAHPDILRTPATFLPLHIGRVRHLGNPDRAEWCRARLRSIDDVGACADIELLDADGAVLVQVVDARIGTTAQQSETTDARLLSIEWDAAPLTVDVVDTTAATWLLCTEYADDALASALAAAVRTAGGRCDIRFTPVSELIVATDVTDYDHLVVLCPPPPAQETAAGVDRARLRVRRVIGLVRAMVDAAAGPPQLSVVTRGAQPAPGTSTVTLEQASLRGLCRVLGAEHPELAPRHIDLPAESGDPAALVAELLSESNEDEVAWREGVRYVARLRPAPFRDTERRTRTARFGYDGMAPRPRHRGDLGSMELAARPRRAPDVDEIEIAVHAAGLNFTDVLNAMDRLPVGDSRPPDLGYDCAGVVTAVGADVRGVGVGDRVAAFTSGALATFVTVAAEKAFPIPDTLGMTEAATLPTVYLTAWYALHHLARIRPGEHVLIHSATGGLGAAAIALAQATGAVVYATAGTEAKRQLLRDNGITNVYDSRSLDFATEIRTVTDGVDVVLNSLTGPALRAGVELLRPGGRFIELGRHDIYADAKLGLAPFRRNIIFASADLAFIGATMPGLIAQLVREVGEQVVCGGVRPLPHTIYPLADLESALRTMAAAEHTGKLVVTVPQQGTVTAILLPDEVPVVRPHGAYVITGGLGGLGLLLATHLADHGAGRIVLNGRSRPNEHARDTIDALRRRGTDITVELGDVTDPTTADMLIAAATSTGLPVCGIAHAAAVIADATFANIDDGLLDRVWSAKAVGGWHLDQASATEPLDWWLSYSSAAAMIGNPGQGAYAAANSWLDAFSHYRRSRGDSAHSIWWGAWENHGRGAGLAERGFTMITPAQGLAACERILRHDRPNTGYLPLHDAQQFIGDRLRTTPFFTALATRDSKDDGSDTAQHELLAAARDAQPPERRALLTEFLVDISAKILRRNTATLDPDSPLADSGLDSLMALELRNHIERALGLRLTAKSIWKFATPAGLAGHLADHFEQ</sequence>
<dbReference type="CDD" id="cd00833">
    <property type="entry name" value="PKS"/>
    <property type="match status" value="1"/>
</dbReference>
<dbReference type="Gene3D" id="3.40.47.10">
    <property type="match status" value="1"/>
</dbReference>
<dbReference type="PROSITE" id="PS50075">
    <property type="entry name" value="CARRIER"/>
    <property type="match status" value="1"/>
</dbReference>
<dbReference type="PROSITE" id="PS52004">
    <property type="entry name" value="KS3_2"/>
    <property type="match status" value="1"/>
</dbReference>
<dbReference type="PROSITE" id="PS00012">
    <property type="entry name" value="PHOSPHOPANTETHEINE"/>
    <property type="match status" value="1"/>
</dbReference>
<dbReference type="InterPro" id="IPR009081">
    <property type="entry name" value="PP-bd_ACP"/>
</dbReference>
<dbReference type="InterPro" id="IPR042104">
    <property type="entry name" value="PKS_dehydratase_sf"/>
</dbReference>
<dbReference type="InterPro" id="IPR016036">
    <property type="entry name" value="Malonyl_transacylase_ACP-bd"/>
</dbReference>
<evidence type="ECO:0000259" key="6">
    <source>
        <dbReference type="PROSITE" id="PS50075"/>
    </source>
</evidence>
<dbReference type="Gene3D" id="1.10.1200.10">
    <property type="entry name" value="ACP-like"/>
    <property type="match status" value="1"/>
</dbReference>
<dbReference type="SUPFAM" id="SSF50129">
    <property type="entry name" value="GroES-like"/>
    <property type="match status" value="1"/>
</dbReference>
<evidence type="ECO:0000259" key="7">
    <source>
        <dbReference type="PROSITE" id="PS52004"/>
    </source>
</evidence>
<name>A0A060Q346_NOCBR</name>
<dbReference type="PANTHER" id="PTHR43775:SF37">
    <property type="entry name" value="SI:DKEY-61P9.11"/>
    <property type="match status" value="1"/>
</dbReference>
<dbReference type="SUPFAM" id="SSF52151">
    <property type="entry name" value="FabD/lysophospholipase-like"/>
    <property type="match status" value="1"/>
</dbReference>
<keyword evidence="4" id="KW-0511">Multifunctional enzyme</keyword>
<dbReference type="Gene3D" id="3.10.129.110">
    <property type="entry name" value="Polyketide synthase dehydratase"/>
    <property type="match status" value="1"/>
</dbReference>
<dbReference type="Pfam" id="PF14765">
    <property type="entry name" value="PS-DH"/>
    <property type="match status" value="1"/>
</dbReference>
<dbReference type="Gene3D" id="3.90.180.10">
    <property type="entry name" value="Medium-chain alcohol dehydrogenases, catalytic domain"/>
    <property type="match status" value="1"/>
</dbReference>
<dbReference type="PROSITE" id="PS00606">
    <property type="entry name" value="KS3_1"/>
    <property type="match status" value="1"/>
</dbReference>
<dbReference type="InterPro" id="IPR020807">
    <property type="entry name" value="PKS_DH"/>
</dbReference>
<dbReference type="Pfam" id="PF02801">
    <property type="entry name" value="Ketoacyl-synt_C"/>
    <property type="match status" value="1"/>
</dbReference>
<dbReference type="SUPFAM" id="SSF51735">
    <property type="entry name" value="NAD(P)-binding Rossmann-fold domains"/>
    <property type="match status" value="3"/>
</dbReference>
<dbReference type="FunFam" id="3.40.50.720:FF:000209">
    <property type="entry name" value="Polyketide synthase Pks12"/>
    <property type="match status" value="1"/>
</dbReference>
<keyword evidence="1" id="KW-0596">Phosphopantetheine</keyword>
<dbReference type="Pfam" id="PF00698">
    <property type="entry name" value="Acyl_transf_1"/>
    <property type="match status" value="1"/>
</dbReference>
<dbReference type="GO" id="GO:0006633">
    <property type="term" value="P:fatty acid biosynthetic process"/>
    <property type="evidence" value="ECO:0007669"/>
    <property type="project" value="InterPro"/>
</dbReference>
<dbReference type="SMART" id="SM01294">
    <property type="entry name" value="PKS_PP_betabranch"/>
    <property type="match status" value="1"/>
</dbReference>
<dbReference type="InterPro" id="IPR049552">
    <property type="entry name" value="PKS_DH_N"/>
</dbReference>
<dbReference type="GO" id="GO:0005737">
    <property type="term" value="C:cytoplasm"/>
    <property type="evidence" value="ECO:0007669"/>
    <property type="project" value="TreeGrafter"/>
</dbReference>
<dbReference type="PROSITE" id="PS52019">
    <property type="entry name" value="PKS_MFAS_DH"/>
    <property type="match status" value="1"/>
</dbReference>
<evidence type="ECO:0000313" key="9">
    <source>
        <dbReference type="EMBL" id="BAO99134.1"/>
    </source>
</evidence>
<dbReference type="Pfam" id="PF13602">
    <property type="entry name" value="ADH_zinc_N_2"/>
    <property type="match status" value="1"/>
</dbReference>
<evidence type="ECO:0000256" key="3">
    <source>
        <dbReference type="ARBA" id="ARBA00022679"/>
    </source>
</evidence>
<dbReference type="InterPro" id="IPR018201">
    <property type="entry name" value="Ketoacyl_synth_AS"/>
</dbReference>
<evidence type="ECO:0000259" key="8">
    <source>
        <dbReference type="PROSITE" id="PS52019"/>
    </source>
</evidence>
<dbReference type="InterPro" id="IPR020806">
    <property type="entry name" value="PKS_PP-bd"/>
</dbReference>
<organism evidence="9">
    <name type="scientific">Nocardia brasiliensis</name>
    <dbReference type="NCBI Taxonomy" id="37326"/>
    <lineage>
        <taxon>Bacteria</taxon>
        <taxon>Bacillati</taxon>
        <taxon>Actinomycetota</taxon>
        <taxon>Actinomycetes</taxon>
        <taxon>Mycobacteriales</taxon>
        <taxon>Nocardiaceae</taxon>
        <taxon>Nocardia</taxon>
    </lineage>
</organism>
<dbReference type="SMART" id="SM00822">
    <property type="entry name" value="PKS_KR"/>
    <property type="match status" value="1"/>
</dbReference>
<dbReference type="Pfam" id="PF00550">
    <property type="entry name" value="PP-binding"/>
    <property type="match status" value="1"/>
</dbReference>
<dbReference type="Pfam" id="PF21089">
    <property type="entry name" value="PKS_DH_N"/>
    <property type="match status" value="1"/>
</dbReference>